<name>A0AAD5VSE6_9AGAR</name>
<proteinExistence type="predicted"/>
<protein>
    <submittedName>
        <fullName evidence="2">Uncharacterized protein</fullName>
    </submittedName>
</protein>
<evidence type="ECO:0000313" key="2">
    <source>
        <dbReference type="EMBL" id="KAJ3566183.1"/>
    </source>
</evidence>
<reference evidence="2" key="1">
    <citation type="submission" date="2022-07" db="EMBL/GenBank/DDBJ databases">
        <title>Genome Sequence of Leucocoprinus birnbaumii.</title>
        <authorList>
            <person name="Buettner E."/>
        </authorList>
    </citation>
    <scope>NUCLEOTIDE SEQUENCE</scope>
    <source>
        <strain evidence="2">VT141</strain>
    </source>
</reference>
<gene>
    <name evidence="2" type="ORF">NP233_g7158</name>
</gene>
<feature type="compositionally biased region" description="Low complexity" evidence="1">
    <location>
        <begin position="800"/>
        <end position="834"/>
    </location>
</feature>
<dbReference type="AlphaFoldDB" id="A0AAD5VSE6"/>
<feature type="region of interest" description="Disordered" evidence="1">
    <location>
        <begin position="766"/>
        <end position="788"/>
    </location>
</feature>
<dbReference type="EMBL" id="JANIEX010000507">
    <property type="protein sequence ID" value="KAJ3566183.1"/>
    <property type="molecule type" value="Genomic_DNA"/>
</dbReference>
<evidence type="ECO:0000313" key="3">
    <source>
        <dbReference type="Proteomes" id="UP001213000"/>
    </source>
</evidence>
<dbReference type="Proteomes" id="UP001213000">
    <property type="component" value="Unassembled WGS sequence"/>
</dbReference>
<feature type="compositionally biased region" description="Basic and acidic residues" evidence="1">
    <location>
        <begin position="835"/>
        <end position="848"/>
    </location>
</feature>
<feature type="region of interest" description="Disordered" evidence="1">
    <location>
        <begin position="1"/>
        <end position="94"/>
    </location>
</feature>
<organism evidence="2 3">
    <name type="scientific">Leucocoprinus birnbaumii</name>
    <dbReference type="NCBI Taxonomy" id="56174"/>
    <lineage>
        <taxon>Eukaryota</taxon>
        <taxon>Fungi</taxon>
        <taxon>Dikarya</taxon>
        <taxon>Basidiomycota</taxon>
        <taxon>Agaricomycotina</taxon>
        <taxon>Agaricomycetes</taxon>
        <taxon>Agaricomycetidae</taxon>
        <taxon>Agaricales</taxon>
        <taxon>Agaricineae</taxon>
        <taxon>Agaricaceae</taxon>
        <taxon>Leucocoprinus</taxon>
    </lineage>
</organism>
<feature type="compositionally biased region" description="Polar residues" evidence="1">
    <location>
        <begin position="23"/>
        <end position="38"/>
    </location>
</feature>
<feature type="region of interest" description="Disordered" evidence="1">
    <location>
        <begin position="800"/>
        <end position="848"/>
    </location>
</feature>
<keyword evidence="3" id="KW-1185">Reference proteome</keyword>
<sequence>MEAAHISDDGSFSTPEFTDDPTTEISGVSTPVTFSADGSPQLLEQPLPQETATLTQKKKKKKKSKKSAKVKETPGAGPAKTRSQTSEGESEDRPQVLCISRNKHWRYISSYHGPWLSLPIELLDSLFQLNVDPNMYSAPSTPLYSLNTSPISPTPRLRGLPSLEDQSPPESPRAVISTAAFSPTTGKPVPPPIDPGVMRSVTRIRRLIDEATDLAVRASSGLSAVELGSMRNASSYNGTSWAAAQSLGLNPLGVNGGGGRNPGMSANRVHRLRAIAVQKLASAYKMDEIASSVMVMQGGSVFDDIAERVLKHDPLDPDAKYVHFFHEKIPSRQLAQSTPTTTLDELISSFPHQLEYYRTRGVKLVYGGKTTRTTTQTRGTQKQKKRKGTGNGHAHTTGQAPSEGTAVPEGMVEGPDGDLLPLHPSMQPDAPEPIETQLLFLRGSAYLQQAVHMIESVIIELEGVKKPAGFDGPDLRLCCLPNSRFGGVEIGNPEGPLGSRNGVKLKAYRELLAAVPFRDQIHSLLKKSIRDHEKFLSHFNGGETIAPPHDGDIAYQVEFAFTLSESIRPGNHNNPPPSNMPELPPALTTYHPLLIESHFSVLICYFMLANFDQLIHQFARTAVLVDGVEGYPIFLPPRSMGQAEFIEVLERLAAGWKNGCQPHSLSGNHRGKARLTAGAIELPKLITPSISTSSITSTTSTLSTISAVSQIPTLPPPPSTTSTSILANAIAGLDLSSLPASGNSSSRALGSSTPAATGYITGASSSTNSPYIGATAEPPFGPTSSSSGFLHPDFSASDSYAPSTSSAPLSRKSSSLAIGTSRTPSPSPPQTQESTQDKGKSADSGDHDCFRADASHALDCARILLAPVVKRQKERAEAAAAEKVKGIKKQKSMPINIPLHGPRVEVILAWLGAVHLPELDAV</sequence>
<feature type="region of interest" description="Disordered" evidence="1">
    <location>
        <begin position="368"/>
        <end position="431"/>
    </location>
</feature>
<evidence type="ECO:0000256" key="1">
    <source>
        <dbReference type="SAM" id="MobiDB-lite"/>
    </source>
</evidence>
<feature type="compositionally biased region" description="Low complexity" evidence="1">
    <location>
        <begin position="368"/>
        <end position="380"/>
    </location>
</feature>
<accession>A0AAD5VSE6</accession>
<comment type="caution">
    <text evidence="2">The sequence shown here is derived from an EMBL/GenBank/DDBJ whole genome shotgun (WGS) entry which is preliminary data.</text>
</comment>
<feature type="compositionally biased region" description="Basic residues" evidence="1">
    <location>
        <begin position="56"/>
        <end position="68"/>
    </location>
</feature>